<dbReference type="SUPFAM" id="SSF56112">
    <property type="entry name" value="Protein kinase-like (PK-like)"/>
    <property type="match status" value="1"/>
</dbReference>
<dbReference type="GO" id="GO:0005524">
    <property type="term" value="F:ATP binding"/>
    <property type="evidence" value="ECO:0007669"/>
    <property type="project" value="InterPro"/>
</dbReference>
<dbReference type="Proteomes" id="UP001303760">
    <property type="component" value="Unassembled WGS sequence"/>
</dbReference>
<sequence length="243" mass="27148">MSGSQIIRNIVDNDERYYKLGRKLGEGGFGAVVACKVKTISDQTNAMYHLRELDVWYKASQRTQHVARLFDASYNHRTGVGRIYMELLKGGDAWKFSDSVQKRGDAIHPLLLCIIAYQTAHGLEEIHQKGILHRDLKPDNVLLTKKITPEMNNVLWELSDTGTVRGSTRKAHLDELWNTILGEKRLAVLTDFGVSRDLTAPTSSQGRLTKMGGFSAAYNAPEMVGDNVQSQAADVFSFGMIVY</sequence>
<dbReference type="GO" id="GO:0004674">
    <property type="term" value="F:protein serine/threonine kinase activity"/>
    <property type="evidence" value="ECO:0007669"/>
    <property type="project" value="TreeGrafter"/>
</dbReference>
<dbReference type="InterPro" id="IPR011009">
    <property type="entry name" value="Kinase-like_dom_sf"/>
</dbReference>
<dbReference type="GO" id="GO:0044773">
    <property type="term" value="P:mitotic DNA damage checkpoint signaling"/>
    <property type="evidence" value="ECO:0007669"/>
    <property type="project" value="TreeGrafter"/>
</dbReference>
<dbReference type="PROSITE" id="PS00108">
    <property type="entry name" value="PROTEIN_KINASE_ST"/>
    <property type="match status" value="1"/>
</dbReference>
<dbReference type="InterPro" id="IPR000719">
    <property type="entry name" value="Prot_kinase_dom"/>
</dbReference>
<dbReference type="PANTHER" id="PTHR44167">
    <property type="entry name" value="OVARIAN-SPECIFIC SERINE/THREONINE-PROTEIN KINASE LOK-RELATED"/>
    <property type="match status" value="1"/>
</dbReference>
<dbReference type="Pfam" id="PF00069">
    <property type="entry name" value="Pkinase"/>
    <property type="match status" value="1"/>
</dbReference>
<dbReference type="CDD" id="cd00180">
    <property type="entry name" value="PKc"/>
    <property type="match status" value="1"/>
</dbReference>
<evidence type="ECO:0000313" key="2">
    <source>
        <dbReference type="EMBL" id="KAK4234021.1"/>
    </source>
</evidence>
<dbReference type="GO" id="GO:0005634">
    <property type="term" value="C:nucleus"/>
    <property type="evidence" value="ECO:0007669"/>
    <property type="project" value="TreeGrafter"/>
</dbReference>
<dbReference type="SMART" id="SM00220">
    <property type="entry name" value="S_TKc"/>
    <property type="match status" value="1"/>
</dbReference>
<gene>
    <name evidence="2" type="ORF">C8A03DRAFT_19004</name>
</gene>
<reference evidence="2" key="1">
    <citation type="journal article" date="2023" name="Mol. Phylogenet. Evol.">
        <title>Genome-scale phylogeny and comparative genomics of the fungal order Sordariales.</title>
        <authorList>
            <person name="Hensen N."/>
            <person name="Bonometti L."/>
            <person name="Westerberg I."/>
            <person name="Brannstrom I.O."/>
            <person name="Guillou S."/>
            <person name="Cros-Aarteil S."/>
            <person name="Calhoun S."/>
            <person name="Haridas S."/>
            <person name="Kuo A."/>
            <person name="Mondo S."/>
            <person name="Pangilinan J."/>
            <person name="Riley R."/>
            <person name="LaButti K."/>
            <person name="Andreopoulos B."/>
            <person name="Lipzen A."/>
            <person name="Chen C."/>
            <person name="Yan M."/>
            <person name="Daum C."/>
            <person name="Ng V."/>
            <person name="Clum A."/>
            <person name="Steindorff A."/>
            <person name="Ohm R.A."/>
            <person name="Martin F."/>
            <person name="Silar P."/>
            <person name="Natvig D.O."/>
            <person name="Lalanne C."/>
            <person name="Gautier V."/>
            <person name="Ament-Velasquez S.L."/>
            <person name="Kruys A."/>
            <person name="Hutchinson M.I."/>
            <person name="Powell A.J."/>
            <person name="Barry K."/>
            <person name="Miller A.N."/>
            <person name="Grigoriev I.V."/>
            <person name="Debuchy R."/>
            <person name="Gladieux P."/>
            <person name="Hiltunen Thoren M."/>
            <person name="Johannesson H."/>
        </authorList>
    </citation>
    <scope>NUCLEOTIDE SEQUENCE</scope>
    <source>
        <strain evidence="2">CBS 532.94</strain>
    </source>
</reference>
<evidence type="ECO:0000313" key="3">
    <source>
        <dbReference type="Proteomes" id="UP001303760"/>
    </source>
</evidence>
<evidence type="ECO:0000259" key="1">
    <source>
        <dbReference type="PROSITE" id="PS50011"/>
    </source>
</evidence>
<keyword evidence="3" id="KW-1185">Reference proteome</keyword>
<comment type="caution">
    <text evidence="2">The sequence shown here is derived from an EMBL/GenBank/DDBJ whole genome shotgun (WGS) entry which is preliminary data.</text>
</comment>
<accession>A0AAN7C288</accession>
<keyword evidence="2" id="KW-0418">Kinase</keyword>
<name>A0AAN7C288_9PEZI</name>
<protein>
    <submittedName>
        <fullName evidence="2">Kinase-like domain-containing protein</fullName>
    </submittedName>
</protein>
<feature type="domain" description="Protein kinase" evidence="1">
    <location>
        <begin position="18"/>
        <end position="243"/>
    </location>
</feature>
<dbReference type="Gene3D" id="1.10.510.10">
    <property type="entry name" value="Transferase(Phosphotransferase) domain 1"/>
    <property type="match status" value="2"/>
</dbReference>
<dbReference type="PANTHER" id="PTHR44167:SF24">
    <property type="entry name" value="SERINE_THREONINE-PROTEIN KINASE CHK2"/>
    <property type="match status" value="1"/>
</dbReference>
<dbReference type="InterPro" id="IPR008271">
    <property type="entry name" value="Ser/Thr_kinase_AS"/>
</dbReference>
<proteinExistence type="predicted"/>
<dbReference type="AlphaFoldDB" id="A0AAN7C288"/>
<dbReference type="EMBL" id="MU860428">
    <property type="protein sequence ID" value="KAK4234021.1"/>
    <property type="molecule type" value="Genomic_DNA"/>
</dbReference>
<dbReference type="PROSITE" id="PS50011">
    <property type="entry name" value="PROTEIN_KINASE_DOM"/>
    <property type="match status" value="1"/>
</dbReference>
<organism evidence="2 3">
    <name type="scientific">Achaetomium macrosporum</name>
    <dbReference type="NCBI Taxonomy" id="79813"/>
    <lineage>
        <taxon>Eukaryota</taxon>
        <taxon>Fungi</taxon>
        <taxon>Dikarya</taxon>
        <taxon>Ascomycota</taxon>
        <taxon>Pezizomycotina</taxon>
        <taxon>Sordariomycetes</taxon>
        <taxon>Sordariomycetidae</taxon>
        <taxon>Sordariales</taxon>
        <taxon>Chaetomiaceae</taxon>
        <taxon>Achaetomium</taxon>
    </lineage>
</organism>
<reference evidence="2" key="2">
    <citation type="submission" date="2023-05" db="EMBL/GenBank/DDBJ databases">
        <authorList>
            <consortium name="Lawrence Berkeley National Laboratory"/>
            <person name="Steindorff A."/>
            <person name="Hensen N."/>
            <person name="Bonometti L."/>
            <person name="Westerberg I."/>
            <person name="Brannstrom I.O."/>
            <person name="Guillou S."/>
            <person name="Cros-Aarteil S."/>
            <person name="Calhoun S."/>
            <person name="Haridas S."/>
            <person name="Kuo A."/>
            <person name="Mondo S."/>
            <person name="Pangilinan J."/>
            <person name="Riley R."/>
            <person name="Labutti K."/>
            <person name="Andreopoulos B."/>
            <person name="Lipzen A."/>
            <person name="Chen C."/>
            <person name="Yanf M."/>
            <person name="Daum C."/>
            <person name="Ng V."/>
            <person name="Clum A."/>
            <person name="Ohm R."/>
            <person name="Martin F."/>
            <person name="Silar P."/>
            <person name="Natvig D."/>
            <person name="Lalanne C."/>
            <person name="Gautier V."/>
            <person name="Ament-Velasquez S.L."/>
            <person name="Kruys A."/>
            <person name="Hutchinson M.I."/>
            <person name="Powell A.J."/>
            <person name="Barry K."/>
            <person name="Miller A.N."/>
            <person name="Grigoriev I.V."/>
            <person name="Debuchy R."/>
            <person name="Gladieux P."/>
            <person name="Thoren M.H."/>
            <person name="Johannesson H."/>
        </authorList>
    </citation>
    <scope>NUCLEOTIDE SEQUENCE</scope>
    <source>
        <strain evidence="2">CBS 532.94</strain>
    </source>
</reference>
<feature type="non-terminal residue" evidence="2">
    <location>
        <position position="243"/>
    </location>
</feature>
<keyword evidence="2" id="KW-0808">Transferase</keyword>